<evidence type="ECO:0000313" key="3">
    <source>
        <dbReference type="Proteomes" id="UP000267844"/>
    </source>
</evidence>
<dbReference type="Proteomes" id="UP000267844">
    <property type="component" value="Unassembled WGS sequence"/>
</dbReference>
<proteinExistence type="predicted"/>
<sequence length="199" mass="22304">MLKRVQYDLYVNLNLFQVLILKIKTMKKILLLSALFLTIVSCSTQNIAVDYDRDFDFETNRTYSFTQTGNLGLNDLDSVRLYSSIEKGMLYRGFQKSNDGVLTLDVKPEEFVSKQQNSNVGIGMGTGGYGFGGGVSVGIPIMSQKLNQNYTISMKDEGRLVWEGTLKIQMPLKASPEVRAANIQKGVTKLLQKFPPKKK</sequence>
<protein>
    <submittedName>
        <fullName evidence="2">DUF4136 domain-containing protein</fullName>
    </submittedName>
</protein>
<evidence type="ECO:0000259" key="1">
    <source>
        <dbReference type="Pfam" id="PF13590"/>
    </source>
</evidence>
<dbReference type="Gene3D" id="3.30.160.670">
    <property type="match status" value="1"/>
</dbReference>
<dbReference type="AlphaFoldDB" id="A0A3R8UPQ9"/>
<name>A0A3R8UPQ9_9FLAO</name>
<dbReference type="InterPro" id="IPR025411">
    <property type="entry name" value="DUF4136"/>
</dbReference>
<gene>
    <name evidence="2" type="ORF">EGI89_07810</name>
</gene>
<accession>A0A3R8UPQ9</accession>
<comment type="caution">
    <text evidence="2">The sequence shown here is derived from an EMBL/GenBank/DDBJ whole genome shotgun (WGS) entry which is preliminary data.</text>
</comment>
<reference evidence="2 3" key="1">
    <citation type="submission" date="2018-10" db="EMBL/GenBank/DDBJ databases">
        <title>Transmission dynamics of multidrug resistant bacteria on intensive care unit surfaces.</title>
        <authorList>
            <person name="D'Souza A.W."/>
            <person name="Potter R.F."/>
            <person name="Wallace M."/>
            <person name="Shupe A."/>
            <person name="Patel S."/>
            <person name="Sun S."/>
            <person name="Gul D."/>
            <person name="Kwon J.H."/>
            <person name="Andleeb S."/>
            <person name="Burnham C.-A.D."/>
            <person name="Dantas G."/>
        </authorList>
    </citation>
    <scope>NUCLEOTIDE SEQUENCE [LARGE SCALE GENOMIC DNA]</scope>
    <source>
        <strain evidence="2 3">WF_348</strain>
    </source>
</reference>
<organism evidence="2 3">
    <name type="scientific">Empedobacter falsenii</name>
    <dbReference type="NCBI Taxonomy" id="343874"/>
    <lineage>
        <taxon>Bacteria</taxon>
        <taxon>Pseudomonadati</taxon>
        <taxon>Bacteroidota</taxon>
        <taxon>Flavobacteriia</taxon>
        <taxon>Flavobacteriales</taxon>
        <taxon>Weeksellaceae</taxon>
        <taxon>Empedobacter</taxon>
    </lineage>
</organism>
<dbReference type="EMBL" id="RHPO01000013">
    <property type="protein sequence ID" value="RRT91675.1"/>
    <property type="molecule type" value="Genomic_DNA"/>
</dbReference>
<feature type="domain" description="DUF4136" evidence="1">
    <location>
        <begin position="48"/>
        <end position="196"/>
    </location>
</feature>
<evidence type="ECO:0000313" key="2">
    <source>
        <dbReference type="EMBL" id="RRT91675.1"/>
    </source>
</evidence>
<dbReference type="Pfam" id="PF13590">
    <property type="entry name" value="DUF4136"/>
    <property type="match status" value="1"/>
</dbReference>